<proteinExistence type="inferred from homology"/>
<dbReference type="PIRSF" id="PIRSF003113">
    <property type="entry name" value="BolA"/>
    <property type="match status" value="1"/>
</dbReference>
<dbReference type="Pfam" id="PF01722">
    <property type="entry name" value="BolA"/>
    <property type="match status" value="1"/>
</dbReference>
<dbReference type="Proteomes" id="UP000736856">
    <property type="component" value="Unassembled WGS sequence"/>
</dbReference>
<sequence>MSINLHEIEKMIREGIHGSNVIIRDLAGDGNHYAAEVVSEKFRGKTRIQQHKMVYDSLQGKMGNDLHALAIKTSVPVSDNQKP</sequence>
<dbReference type="PANTHER" id="PTHR46229">
    <property type="entry name" value="BOLA TRANSCRIPTION REGULATOR"/>
    <property type="match status" value="1"/>
</dbReference>
<evidence type="ECO:0000256" key="1">
    <source>
        <dbReference type="ARBA" id="ARBA00005578"/>
    </source>
</evidence>
<dbReference type="PANTHER" id="PTHR46229:SF2">
    <property type="entry name" value="BOLA-LIKE PROTEIN 1"/>
    <property type="match status" value="1"/>
</dbReference>
<dbReference type="InterPro" id="IPR036065">
    <property type="entry name" value="BolA-like_sf"/>
</dbReference>
<reference evidence="3" key="1">
    <citation type="submission" date="2019-02" db="EMBL/GenBank/DDBJ databases">
        <title>A novel Candidatus Liberibacter species associated with the New Zealand native fuchsia psyllid, Ctenarytaina fuchsiae.</title>
        <authorList>
            <person name="Thompson S.M."/>
            <person name="Jorgensen N."/>
            <person name="David C."/>
            <person name="Bulman S.R."/>
            <person name="Smith G.R."/>
        </authorList>
    </citation>
    <scope>NUCLEOTIDE SEQUENCE</scope>
    <source>
        <strain evidence="3">Oxford</strain>
    </source>
</reference>
<protein>
    <submittedName>
        <fullName evidence="3">BolA family transcriptional regulator</fullName>
    </submittedName>
</protein>
<evidence type="ECO:0000313" key="4">
    <source>
        <dbReference type="Proteomes" id="UP000736856"/>
    </source>
</evidence>
<comment type="caution">
    <text evidence="3">The sequence shown here is derived from an EMBL/GenBank/DDBJ whole genome shotgun (WGS) entry which is preliminary data.</text>
</comment>
<evidence type="ECO:0000313" key="3">
    <source>
        <dbReference type="EMBL" id="MBL0848995.1"/>
    </source>
</evidence>
<dbReference type="SUPFAM" id="SSF82657">
    <property type="entry name" value="BolA-like"/>
    <property type="match status" value="1"/>
</dbReference>
<dbReference type="InterPro" id="IPR002634">
    <property type="entry name" value="BolA"/>
</dbReference>
<accession>A0A937DH14</accession>
<dbReference type="AlphaFoldDB" id="A0A937DH14"/>
<dbReference type="Gene3D" id="3.30.300.90">
    <property type="entry name" value="BolA-like"/>
    <property type="match status" value="1"/>
</dbReference>
<organism evidence="3 4">
    <name type="scientific">Candidatus Liberibacter ctenarytainae</name>
    <dbReference type="NCBI Taxonomy" id="2020335"/>
    <lineage>
        <taxon>Bacteria</taxon>
        <taxon>Pseudomonadati</taxon>
        <taxon>Pseudomonadota</taxon>
        <taxon>Alphaproteobacteria</taxon>
        <taxon>Hyphomicrobiales</taxon>
        <taxon>Rhizobiaceae</taxon>
        <taxon>Liberibacter</taxon>
    </lineage>
</organism>
<evidence type="ECO:0000256" key="2">
    <source>
        <dbReference type="RuleBase" id="RU003860"/>
    </source>
</evidence>
<comment type="similarity">
    <text evidence="1 2">Belongs to the BolA/IbaG family.</text>
</comment>
<name>A0A937DH14_9HYPH</name>
<dbReference type="InterPro" id="IPR050961">
    <property type="entry name" value="BolA/IbaG_stress_morph_reg"/>
</dbReference>
<gene>
    <name evidence="3" type="ORF">EU981_02755</name>
</gene>
<dbReference type="EMBL" id="SEOL01000004">
    <property type="protein sequence ID" value="MBL0848995.1"/>
    <property type="molecule type" value="Genomic_DNA"/>
</dbReference>